<reference evidence="2 4" key="1">
    <citation type="journal article" date="2011" name="Nature">
        <title>The Medicago genome provides insight into the evolution of rhizobial symbioses.</title>
        <authorList>
            <person name="Young N.D."/>
            <person name="Debelle F."/>
            <person name="Oldroyd G.E."/>
            <person name="Geurts R."/>
            <person name="Cannon S.B."/>
            <person name="Udvardi M.K."/>
            <person name="Benedito V.A."/>
            <person name="Mayer K.F."/>
            <person name="Gouzy J."/>
            <person name="Schoof H."/>
            <person name="Van de Peer Y."/>
            <person name="Proost S."/>
            <person name="Cook D.R."/>
            <person name="Meyers B.C."/>
            <person name="Spannagl M."/>
            <person name="Cheung F."/>
            <person name="De Mita S."/>
            <person name="Krishnakumar V."/>
            <person name="Gundlach H."/>
            <person name="Zhou S."/>
            <person name="Mudge J."/>
            <person name="Bharti A.K."/>
            <person name="Murray J.D."/>
            <person name="Naoumkina M.A."/>
            <person name="Rosen B."/>
            <person name="Silverstein K.A."/>
            <person name="Tang H."/>
            <person name="Rombauts S."/>
            <person name="Zhao P.X."/>
            <person name="Zhou P."/>
            <person name="Barbe V."/>
            <person name="Bardou P."/>
            <person name="Bechner M."/>
            <person name="Bellec A."/>
            <person name="Berger A."/>
            <person name="Berges H."/>
            <person name="Bidwell S."/>
            <person name="Bisseling T."/>
            <person name="Choisne N."/>
            <person name="Couloux A."/>
            <person name="Denny R."/>
            <person name="Deshpande S."/>
            <person name="Dai X."/>
            <person name="Doyle J.J."/>
            <person name="Dudez A.M."/>
            <person name="Farmer A.D."/>
            <person name="Fouteau S."/>
            <person name="Franken C."/>
            <person name="Gibelin C."/>
            <person name="Gish J."/>
            <person name="Goldstein S."/>
            <person name="Gonzalez A.J."/>
            <person name="Green P.J."/>
            <person name="Hallab A."/>
            <person name="Hartog M."/>
            <person name="Hua A."/>
            <person name="Humphray S.J."/>
            <person name="Jeong D.H."/>
            <person name="Jing Y."/>
            <person name="Jocker A."/>
            <person name="Kenton S.M."/>
            <person name="Kim D.J."/>
            <person name="Klee K."/>
            <person name="Lai H."/>
            <person name="Lang C."/>
            <person name="Lin S."/>
            <person name="Macmil S.L."/>
            <person name="Magdelenat G."/>
            <person name="Matthews L."/>
            <person name="McCorrison J."/>
            <person name="Monaghan E.L."/>
            <person name="Mun J.H."/>
            <person name="Najar F.Z."/>
            <person name="Nicholson C."/>
            <person name="Noirot C."/>
            <person name="O'Bleness M."/>
            <person name="Paule C.R."/>
            <person name="Poulain J."/>
            <person name="Prion F."/>
            <person name="Qin B."/>
            <person name="Qu C."/>
            <person name="Retzel E.F."/>
            <person name="Riddle C."/>
            <person name="Sallet E."/>
            <person name="Samain S."/>
            <person name="Samson N."/>
            <person name="Sanders I."/>
            <person name="Saurat O."/>
            <person name="Scarpelli C."/>
            <person name="Schiex T."/>
            <person name="Segurens B."/>
            <person name="Severin A.J."/>
            <person name="Sherrier D.J."/>
            <person name="Shi R."/>
            <person name="Sims S."/>
            <person name="Singer S.R."/>
            <person name="Sinharoy S."/>
            <person name="Sterck L."/>
            <person name="Viollet A."/>
            <person name="Wang B.B."/>
            <person name="Wang K."/>
            <person name="Wang M."/>
            <person name="Wang X."/>
            <person name="Warfsmann J."/>
            <person name="Weissenbach J."/>
            <person name="White D.D."/>
            <person name="White J.D."/>
            <person name="Wiley G.B."/>
            <person name="Wincker P."/>
            <person name="Xing Y."/>
            <person name="Yang L."/>
            <person name="Yao Z."/>
            <person name="Ying F."/>
            <person name="Zhai J."/>
            <person name="Zhou L."/>
            <person name="Zuber A."/>
            <person name="Denarie J."/>
            <person name="Dixon R.A."/>
            <person name="May G.D."/>
            <person name="Schwartz D.C."/>
            <person name="Rogers J."/>
            <person name="Quetier F."/>
            <person name="Town C.D."/>
            <person name="Roe B.A."/>
        </authorList>
    </citation>
    <scope>NUCLEOTIDE SEQUENCE [LARGE SCALE GENOMIC DNA]</scope>
    <source>
        <strain evidence="2">A17</strain>
        <strain evidence="3 4">cv. Jemalong A17</strain>
    </source>
</reference>
<evidence type="ECO:0000259" key="1">
    <source>
        <dbReference type="SMART" id="SM00579"/>
    </source>
</evidence>
<dbReference type="HOGENOM" id="CLU_045042_0_0_1"/>
<evidence type="ECO:0000313" key="3">
    <source>
        <dbReference type="EnsemblPlants" id="KEH33576"/>
    </source>
</evidence>
<feature type="domain" description="FBD" evidence="1">
    <location>
        <begin position="387"/>
        <end position="461"/>
    </location>
</feature>
<dbReference type="PANTHER" id="PTHR31900">
    <property type="entry name" value="F-BOX/RNI SUPERFAMILY PROTEIN-RELATED"/>
    <property type="match status" value="1"/>
</dbReference>
<evidence type="ECO:0000313" key="2">
    <source>
        <dbReference type="EMBL" id="KEH33576.1"/>
    </source>
</evidence>
<protein>
    <submittedName>
        <fullName evidence="2">F-box/RNI/FBD-like domain protein</fullName>
    </submittedName>
</protein>
<dbReference type="SUPFAM" id="SSF81383">
    <property type="entry name" value="F-box domain"/>
    <property type="match status" value="1"/>
</dbReference>
<dbReference type="Gene3D" id="3.80.10.10">
    <property type="entry name" value="Ribonuclease Inhibitor"/>
    <property type="match status" value="1"/>
</dbReference>
<dbReference type="InterPro" id="IPR053781">
    <property type="entry name" value="F-box_AtFBL13-like"/>
</dbReference>
<dbReference type="CDD" id="cd22160">
    <property type="entry name" value="F-box_AtFBL13-like"/>
    <property type="match status" value="1"/>
</dbReference>
<dbReference type="EMBL" id="CM001219">
    <property type="protein sequence ID" value="KEH33576.1"/>
    <property type="molecule type" value="Genomic_DNA"/>
</dbReference>
<accession>A0A072UVY3</accession>
<dbReference type="InterPro" id="IPR001810">
    <property type="entry name" value="F-box_dom"/>
</dbReference>
<dbReference type="InterPro" id="IPR032675">
    <property type="entry name" value="LRR_dom_sf"/>
</dbReference>
<dbReference type="Proteomes" id="UP000002051">
    <property type="component" value="Chromosome 3"/>
</dbReference>
<dbReference type="SMART" id="SM00579">
    <property type="entry name" value="FBD"/>
    <property type="match status" value="1"/>
</dbReference>
<dbReference type="InterPro" id="IPR036047">
    <property type="entry name" value="F-box-like_dom_sf"/>
</dbReference>
<dbReference type="EnsemblPlants" id="KEH33576">
    <property type="protein sequence ID" value="KEH33576"/>
    <property type="gene ID" value="MTR_3g448340"/>
</dbReference>
<dbReference type="STRING" id="3880.A0A072UVY3"/>
<keyword evidence="4" id="KW-1185">Reference proteome</keyword>
<dbReference type="AlphaFoldDB" id="A0A072UVY3"/>
<dbReference type="PANTHER" id="PTHR31900:SF34">
    <property type="entry name" value="EMB|CAB62440.1-RELATED"/>
    <property type="match status" value="1"/>
</dbReference>
<evidence type="ECO:0000313" key="4">
    <source>
        <dbReference type="Proteomes" id="UP000002051"/>
    </source>
</evidence>
<sequence>MAQNFDMISLLPDTLLFIIISLIPFKEAVRTSILSKRWLHLWKNTTNIEFNEHFFVGSEFQRWDFLHFITLCIENYQENSIVEKLSLTLADPGHVTSSEIVERCVDFAIQQGVIDLDLDFSSPYWTEEDIEEPEALFELRTKVYENKTLKSLKLFSCNFPENELMKFHALKEVSLGWMELKNNAIETLLSNCKMIEILNIKKCWTWNRIDCVGVDELRLKKLIVDSCFFMEGGFLIDAPNLTYFKFHGNIMYFDIDYSSHLEEVDLYFGLEYENPKEDVFIYSTIRNFKYVKVLTICGFILKEMERISTLFELRHLKMNTRHLKMMTNLQSDECLGVRFFLNSCTMLELLTFDLGSGRLIHVPGEYYYKEDDDDHKRTWLDNGNSCECLTSTLKVVEMNNFTGFVNEILMLHFLICNGTVLRRVNINVQNEETEVVEKCRKVEELMMTKPRASNDLEILFSY</sequence>
<dbReference type="Pfam" id="PF23622">
    <property type="entry name" value="LRR_At1g61320_AtMIF1"/>
    <property type="match status" value="1"/>
</dbReference>
<name>A0A072UVY3_MEDTR</name>
<gene>
    <name evidence="2" type="ordered locus">MTR_3g448340</name>
</gene>
<dbReference type="InterPro" id="IPR006566">
    <property type="entry name" value="FBD"/>
</dbReference>
<dbReference type="Pfam" id="PF00646">
    <property type="entry name" value="F-box"/>
    <property type="match status" value="1"/>
</dbReference>
<reference evidence="3" key="3">
    <citation type="submission" date="2015-04" db="UniProtKB">
        <authorList>
            <consortium name="EnsemblPlants"/>
        </authorList>
    </citation>
    <scope>IDENTIFICATION</scope>
    <source>
        <strain evidence="3">cv. Jemalong A17</strain>
    </source>
</reference>
<organism evidence="2 4">
    <name type="scientific">Medicago truncatula</name>
    <name type="common">Barrel medic</name>
    <name type="synonym">Medicago tribuloides</name>
    <dbReference type="NCBI Taxonomy" id="3880"/>
    <lineage>
        <taxon>Eukaryota</taxon>
        <taxon>Viridiplantae</taxon>
        <taxon>Streptophyta</taxon>
        <taxon>Embryophyta</taxon>
        <taxon>Tracheophyta</taxon>
        <taxon>Spermatophyta</taxon>
        <taxon>Magnoliopsida</taxon>
        <taxon>eudicotyledons</taxon>
        <taxon>Gunneridae</taxon>
        <taxon>Pentapetalae</taxon>
        <taxon>rosids</taxon>
        <taxon>fabids</taxon>
        <taxon>Fabales</taxon>
        <taxon>Fabaceae</taxon>
        <taxon>Papilionoideae</taxon>
        <taxon>50 kb inversion clade</taxon>
        <taxon>NPAAA clade</taxon>
        <taxon>Hologalegina</taxon>
        <taxon>IRL clade</taxon>
        <taxon>Trifolieae</taxon>
        <taxon>Medicago</taxon>
    </lineage>
</organism>
<reference evidence="2 4" key="2">
    <citation type="journal article" date="2014" name="BMC Genomics">
        <title>An improved genome release (version Mt4.0) for the model legume Medicago truncatula.</title>
        <authorList>
            <person name="Tang H."/>
            <person name="Krishnakumar V."/>
            <person name="Bidwell S."/>
            <person name="Rosen B."/>
            <person name="Chan A."/>
            <person name="Zhou S."/>
            <person name="Gentzbittel L."/>
            <person name="Childs K.L."/>
            <person name="Yandell M."/>
            <person name="Gundlach H."/>
            <person name="Mayer K.F."/>
            <person name="Schwartz D.C."/>
            <person name="Town C.D."/>
        </authorList>
    </citation>
    <scope>GENOME REANNOTATION</scope>
    <source>
        <strain evidence="2">A17</strain>
        <strain evidence="3 4">cv. Jemalong A17</strain>
    </source>
</reference>
<proteinExistence type="predicted"/>
<dbReference type="InterPro" id="IPR050232">
    <property type="entry name" value="FBL13/AtMIF1-like"/>
</dbReference>
<dbReference type="InterPro" id="IPR055357">
    <property type="entry name" value="LRR_At1g61320_AtMIF1"/>
</dbReference>
<dbReference type="SUPFAM" id="SSF52047">
    <property type="entry name" value="RNI-like"/>
    <property type="match status" value="1"/>
</dbReference>